<comment type="function">
    <text evidence="7">Catalyzes the transfer of the enolpyruvyl moiety of phosphoenolpyruvate (PEP) to the 5-hydroxyl of shikimate-3-phosphate (S3P) to produce enolpyruvyl shikimate-3-phosphate and inorganic phosphate.</text>
</comment>
<dbReference type="UniPathway" id="UPA00053">
    <property type="reaction ID" value="UER00089"/>
</dbReference>
<evidence type="ECO:0000256" key="3">
    <source>
        <dbReference type="ARBA" id="ARBA00022605"/>
    </source>
</evidence>
<feature type="binding site" evidence="7">
    <location>
        <position position="28"/>
    </location>
    <ligand>
        <name>3-phosphoshikimate</name>
        <dbReference type="ChEBI" id="CHEBI:145989"/>
    </ligand>
</feature>
<dbReference type="AlphaFoldDB" id="A0A2L0ERX8"/>
<dbReference type="PANTHER" id="PTHR21090">
    <property type="entry name" value="AROM/DEHYDROQUINATE SYNTHASE"/>
    <property type="match status" value="1"/>
</dbReference>
<dbReference type="EMBL" id="CP012673">
    <property type="protein sequence ID" value="AUX42053.1"/>
    <property type="molecule type" value="Genomic_DNA"/>
</dbReference>
<feature type="binding site" evidence="7">
    <location>
        <position position="174"/>
    </location>
    <ligand>
        <name>3-phosphoshikimate</name>
        <dbReference type="ChEBI" id="CHEBI:145989"/>
    </ligand>
</feature>
<feature type="binding site" evidence="7">
    <location>
        <position position="342"/>
    </location>
    <ligand>
        <name>3-phosphoshikimate</name>
        <dbReference type="ChEBI" id="CHEBI:145989"/>
    </ligand>
</feature>
<dbReference type="PIRSF" id="PIRSF000505">
    <property type="entry name" value="EPSPS"/>
    <property type="match status" value="1"/>
</dbReference>
<dbReference type="GO" id="GO:0009073">
    <property type="term" value="P:aromatic amino acid family biosynthetic process"/>
    <property type="evidence" value="ECO:0007669"/>
    <property type="project" value="UniProtKB-KW"/>
</dbReference>
<feature type="binding site" evidence="7">
    <location>
        <position position="200"/>
    </location>
    <ligand>
        <name>3-phosphoshikimate</name>
        <dbReference type="ChEBI" id="CHEBI:145989"/>
    </ligand>
</feature>
<dbReference type="Pfam" id="PF00275">
    <property type="entry name" value="EPSP_synthase"/>
    <property type="match status" value="1"/>
</dbReference>
<accession>A0A2L0ERX8</accession>
<feature type="binding site" evidence="7">
    <location>
        <position position="315"/>
    </location>
    <ligand>
        <name>3-phosphoshikimate</name>
        <dbReference type="ChEBI" id="CHEBI:145989"/>
    </ligand>
</feature>
<dbReference type="PROSITE" id="PS00885">
    <property type="entry name" value="EPSP_SYNTHASE_2"/>
    <property type="match status" value="1"/>
</dbReference>
<dbReference type="GO" id="GO:0003866">
    <property type="term" value="F:3-phosphoshikimate 1-carboxyvinyltransferase activity"/>
    <property type="evidence" value="ECO:0007669"/>
    <property type="project" value="UniProtKB-UniRule"/>
</dbReference>
<dbReference type="PANTHER" id="PTHR21090:SF5">
    <property type="entry name" value="PENTAFUNCTIONAL AROM POLYPEPTIDE"/>
    <property type="match status" value="1"/>
</dbReference>
<evidence type="ECO:0000256" key="4">
    <source>
        <dbReference type="ARBA" id="ARBA00022679"/>
    </source>
</evidence>
<feature type="binding site" evidence="7">
    <location>
        <position position="172"/>
    </location>
    <ligand>
        <name>3-phosphoshikimate</name>
        <dbReference type="ChEBI" id="CHEBI:145989"/>
    </ligand>
</feature>
<feature type="binding site" evidence="7">
    <location>
        <position position="412"/>
    </location>
    <ligand>
        <name>phosphoenolpyruvate</name>
        <dbReference type="ChEBI" id="CHEBI:58702"/>
    </ligand>
</feature>
<organism evidence="9 10">
    <name type="scientific">Sorangium cellulosum</name>
    <name type="common">Polyangium cellulosum</name>
    <dbReference type="NCBI Taxonomy" id="56"/>
    <lineage>
        <taxon>Bacteria</taxon>
        <taxon>Pseudomonadati</taxon>
        <taxon>Myxococcota</taxon>
        <taxon>Polyangia</taxon>
        <taxon>Polyangiales</taxon>
        <taxon>Polyangiaceae</taxon>
        <taxon>Sorangium</taxon>
    </lineage>
</organism>
<keyword evidence="4 7" id="KW-0808">Transferase</keyword>
<dbReference type="Gene3D" id="3.65.10.10">
    <property type="entry name" value="Enolpyruvate transferase domain"/>
    <property type="match status" value="2"/>
</dbReference>
<feature type="binding site" evidence="7">
    <location>
        <position position="28"/>
    </location>
    <ligand>
        <name>phosphoenolpyruvate</name>
        <dbReference type="ChEBI" id="CHEBI:58702"/>
    </ligand>
</feature>
<keyword evidence="7" id="KW-0963">Cytoplasm</keyword>
<feature type="domain" description="Enolpyruvate transferase" evidence="8">
    <location>
        <begin position="23"/>
        <end position="420"/>
    </location>
</feature>
<protein>
    <recommendedName>
        <fullName evidence="7">3-phosphoshikimate 1-carboxyvinyltransferase</fullName>
        <ecNumber evidence="7">2.5.1.19</ecNumber>
    </recommendedName>
    <alternativeName>
        <fullName evidence="7">5-enolpyruvylshikimate-3-phosphate synthase</fullName>
        <shortName evidence="7">EPSP synthase</shortName>
        <shortName evidence="7">EPSPS</shortName>
    </alternativeName>
</protein>
<evidence type="ECO:0000313" key="10">
    <source>
        <dbReference type="Proteomes" id="UP000238348"/>
    </source>
</evidence>
<feature type="binding site" evidence="7">
    <location>
        <position position="174"/>
    </location>
    <ligand>
        <name>phosphoenolpyruvate</name>
        <dbReference type="ChEBI" id="CHEBI:58702"/>
    </ligand>
</feature>
<dbReference type="InterPro" id="IPR023193">
    <property type="entry name" value="EPSP_synthase_CS"/>
</dbReference>
<feature type="binding site" evidence="7">
    <location>
        <position position="100"/>
    </location>
    <ligand>
        <name>phosphoenolpyruvate</name>
        <dbReference type="ChEBI" id="CHEBI:58702"/>
    </ligand>
</feature>
<dbReference type="SUPFAM" id="SSF55205">
    <property type="entry name" value="EPT/RTPC-like"/>
    <property type="match status" value="1"/>
</dbReference>
<sequence>MTTTPAGPLPILPLSSPPELIWRVPGSKSITNRALVLAALADGESTLEGVLHSDDTRHMRSALEALGIRIQDAGPDTLVVEGGRHRLRAPERELFVGNSGTTVRFLAALACLVPGEVVLVGDEHMAKRPIADLVDGLRQLGVDVACPTGCPPLRIRGGRLPGGALTMRGDRSSQYFSAVMMAGPFAEADIDLRVSGALVSRPYVEITRRMVADFGGRIDEVDGGFTVHRAEGYRPRRYRIEPDASSASYPFALAAAAGGAITVPGLGEGALQGDYRFVDLLEQAGAQVTRKADATTVRGGGRLRGVDVDMHHISDTVMTLAAIAPLFEGPTTIRNVANIRIKETDRLAATVAELRRLGQEVTHGDDWLRIEPRPLSPALVQSYSDHRMAMSFAVLGLCRPGVTIENPACVAKTYPTFWEDVARCRDAIGAAAAR</sequence>
<evidence type="ECO:0000256" key="5">
    <source>
        <dbReference type="ARBA" id="ARBA00023141"/>
    </source>
</evidence>
<feature type="binding site" evidence="7">
    <location>
        <position position="387"/>
    </location>
    <ligand>
        <name>phosphoenolpyruvate</name>
        <dbReference type="ChEBI" id="CHEBI:58702"/>
    </ligand>
</feature>
<dbReference type="Proteomes" id="UP000238348">
    <property type="component" value="Chromosome"/>
</dbReference>
<dbReference type="RefSeq" id="WP_234023765.1">
    <property type="nucleotide sequence ID" value="NZ_CP012673.1"/>
</dbReference>
<evidence type="ECO:0000256" key="1">
    <source>
        <dbReference type="ARBA" id="ARBA00004811"/>
    </source>
</evidence>
<feature type="binding site" evidence="7">
    <location>
        <position position="29"/>
    </location>
    <ligand>
        <name>3-phosphoshikimate</name>
        <dbReference type="ChEBI" id="CHEBI:145989"/>
    </ligand>
</feature>
<dbReference type="PROSITE" id="PS00104">
    <property type="entry name" value="EPSP_SYNTHASE_1"/>
    <property type="match status" value="1"/>
</dbReference>
<comment type="pathway">
    <text evidence="1 7">Metabolic intermediate biosynthesis; chorismate biosynthesis; chorismate from D-erythrose 4-phosphate and phosphoenolpyruvate: step 6/7.</text>
</comment>
<keyword evidence="3 7" id="KW-0028">Amino-acid biosynthesis</keyword>
<dbReference type="InterPro" id="IPR013792">
    <property type="entry name" value="RNA3'P_cycl/enolpyr_Trfase_a/b"/>
</dbReference>
<gene>
    <name evidence="7 9" type="primary">aroA</name>
    <name evidence="9" type="ORF">SOCE26_034780</name>
</gene>
<feature type="active site" description="Proton acceptor" evidence="7">
    <location>
        <position position="315"/>
    </location>
</feature>
<evidence type="ECO:0000256" key="2">
    <source>
        <dbReference type="ARBA" id="ARBA00009948"/>
    </source>
</evidence>
<feature type="binding site" evidence="7">
    <location>
        <position position="128"/>
    </location>
    <ligand>
        <name>phosphoenolpyruvate</name>
        <dbReference type="ChEBI" id="CHEBI:58702"/>
    </ligand>
</feature>
<dbReference type="InterPro" id="IPR036968">
    <property type="entry name" value="Enolpyruvate_Tfrase_sf"/>
</dbReference>
<comment type="subunit">
    <text evidence="7">Monomer.</text>
</comment>
<comment type="similarity">
    <text evidence="2 7">Belongs to the EPSP synthase family.</text>
</comment>
<evidence type="ECO:0000256" key="6">
    <source>
        <dbReference type="ARBA" id="ARBA00044633"/>
    </source>
</evidence>
<dbReference type="CDD" id="cd01556">
    <property type="entry name" value="EPSP_synthase"/>
    <property type="match status" value="1"/>
</dbReference>
<dbReference type="GO" id="GO:0008652">
    <property type="term" value="P:amino acid biosynthetic process"/>
    <property type="evidence" value="ECO:0007669"/>
    <property type="project" value="UniProtKB-KW"/>
</dbReference>
<reference evidence="9 10" key="1">
    <citation type="submission" date="2015-09" db="EMBL/GenBank/DDBJ databases">
        <title>Sorangium comparison.</title>
        <authorList>
            <person name="Zaburannyi N."/>
            <person name="Bunk B."/>
            <person name="Overmann J."/>
            <person name="Mueller R."/>
        </authorList>
    </citation>
    <scope>NUCLEOTIDE SEQUENCE [LARGE SCALE GENOMIC DNA]</scope>
    <source>
        <strain evidence="9 10">So ce26</strain>
    </source>
</reference>
<dbReference type="GO" id="GO:0005737">
    <property type="term" value="C:cytoplasm"/>
    <property type="evidence" value="ECO:0007669"/>
    <property type="project" value="UniProtKB-SubCell"/>
</dbReference>
<comment type="subcellular location">
    <subcellularLocation>
        <location evidence="7">Cytoplasm</location>
    </subcellularLocation>
</comment>
<dbReference type="HAMAP" id="MF_00210">
    <property type="entry name" value="EPSP_synth"/>
    <property type="match status" value="1"/>
</dbReference>
<dbReference type="InterPro" id="IPR001986">
    <property type="entry name" value="Enolpyruvate_Tfrase_dom"/>
</dbReference>
<dbReference type="InterPro" id="IPR006264">
    <property type="entry name" value="EPSP_synthase"/>
</dbReference>
<keyword evidence="5 7" id="KW-0057">Aromatic amino acid biosynthesis</keyword>
<evidence type="ECO:0000313" key="9">
    <source>
        <dbReference type="EMBL" id="AUX42053.1"/>
    </source>
</evidence>
<evidence type="ECO:0000259" key="8">
    <source>
        <dbReference type="Pfam" id="PF00275"/>
    </source>
</evidence>
<feature type="binding site" evidence="7">
    <location>
        <position position="338"/>
    </location>
    <ligand>
        <name>3-phosphoshikimate</name>
        <dbReference type="ChEBI" id="CHEBI:145989"/>
    </ligand>
</feature>
<name>A0A2L0ERX8_SORCE</name>
<dbReference type="GO" id="GO:0009423">
    <property type="term" value="P:chorismate biosynthetic process"/>
    <property type="evidence" value="ECO:0007669"/>
    <property type="project" value="UniProtKB-UniRule"/>
</dbReference>
<dbReference type="EC" id="2.5.1.19" evidence="7"/>
<evidence type="ECO:0000256" key="7">
    <source>
        <dbReference type="HAMAP-Rule" id="MF_00210"/>
    </source>
</evidence>
<feature type="binding site" evidence="7">
    <location>
        <position position="346"/>
    </location>
    <ligand>
        <name>phosphoenolpyruvate</name>
        <dbReference type="ChEBI" id="CHEBI:58702"/>
    </ligand>
</feature>
<proteinExistence type="inferred from homology"/>
<feature type="binding site" evidence="7">
    <location>
        <position position="173"/>
    </location>
    <ligand>
        <name>3-phosphoshikimate</name>
        <dbReference type="ChEBI" id="CHEBI:145989"/>
    </ligand>
</feature>
<dbReference type="NCBIfam" id="TIGR01356">
    <property type="entry name" value="aroA"/>
    <property type="match status" value="1"/>
</dbReference>
<comment type="catalytic activity">
    <reaction evidence="6">
        <text>3-phosphoshikimate + phosphoenolpyruvate = 5-O-(1-carboxyvinyl)-3-phosphoshikimate + phosphate</text>
        <dbReference type="Rhea" id="RHEA:21256"/>
        <dbReference type="ChEBI" id="CHEBI:43474"/>
        <dbReference type="ChEBI" id="CHEBI:57701"/>
        <dbReference type="ChEBI" id="CHEBI:58702"/>
        <dbReference type="ChEBI" id="CHEBI:145989"/>
        <dbReference type="EC" id="2.5.1.19"/>
    </reaction>
    <physiologicalReaction direction="left-to-right" evidence="6">
        <dbReference type="Rhea" id="RHEA:21257"/>
    </physiologicalReaction>
</comment>
<feature type="binding site" evidence="7">
    <location>
        <position position="33"/>
    </location>
    <ligand>
        <name>3-phosphoshikimate</name>
        <dbReference type="ChEBI" id="CHEBI:145989"/>
    </ligand>
</feature>